<dbReference type="EMBL" id="RCZH01000008">
    <property type="protein sequence ID" value="TPG39451.1"/>
    <property type="molecule type" value="Genomic_DNA"/>
</dbReference>
<dbReference type="InterPro" id="IPR014721">
    <property type="entry name" value="Ribsml_uS5_D2-typ_fold_subgr"/>
</dbReference>
<evidence type="ECO:0000313" key="1">
    <source>
        <dbReference type="EMBL" id="TPG39451.1"/>
    </source>
</evidence>
<dbReference type="AlphaFoldDB" id="A0A502ETM3"/>
<sequence>MKTTFYSNGKLLITGEYLVLDGAKAFALPTKFGQDLIVENGSNKEIQWKSYDFDQHLWFEDIILFSEITANIPTQIETVKSVLVNILHEAYLLNPDFINNAEGYKISTQLTFPKNWGLGTSSTLLNNIAQWTKIDAFTLLKNSFGGSGYDIACAQNNTPIIYRLDQQNLPTVETINFSPDFTKNIYFVYLNKKQNSKTAINAYYNNKNQNLAHNILDNNKITEAVLNAKTLKEFAFALEKHEIHLSNILELKTIKEIAFPDFNGVVKSLGAWGGDFVMVVSKENPREYFISKGYETILTYEEMILQE</sequence>
<evidence type="ECO:0000313" key="2">
    <source>
        <dbReference type="Proteomes" id="UP000319700"/>
    </source>
</evidence>
<dbReference type="OrthoDB" id="5288719at2"/>
<organism evidence="1 2">
    <name type="scientific">Flavobacterium pectinovorum</name>
    <dbReference type="NCBI Taxonomy" id="29533"/>
    <lineage>
        <taxon>Bacteria</taxon>
        <taxon>Pseudomonadati</taxon>
        <taxon>Bacteroidota</taxon>
        <taxon>Flavobacteriia</taxon>
        <taxon>Flavobacteriales</taxon>
        <taxon>Flavobacteriaceae</taxon>
        <taxon>Flavobacterium</taxon>
    </lineage>
</organism>
<proteinExistence type="predicted"/>
<dbReference type="InterPro" id="IPR047765">
    <property type="entry name" value="GHMP_GYDIA-like"/>
</dbReference>
<dbReference type="Gene3D" id="3.30.230.10">
    <property type="match status" value="1"/>
</dbReference>
<name>A0A502ETM3_9FLAO</name>
<accession>A0A502ETM3</accession>
<keyword evidence="2" id="KW-1185">Reference proteome</keyword>
<dbReference type="Proteomes" id="UP000319700">
    <property type="component" value="Unassembled WGS sequence"/>
</dbReference>
<keyword evidence="1" id="KW-0418">Kinase</keyword>
<comment type="caution">
    <text evidence="1">The sequence shown here is derived from an EMBL/GenBank/DDBJ whole genome shotgun (WGS) entry which is preliminary data.</text>
</comment>
<dbReference type="SUPFAM" id="SSF54211">
    <property type="entry name" value="Ribosomal protein S5 domain 2-like"/>
    <property type="match status" value="1"/>
</dbReference>
<protein>
    <submittedName>
        <fullName evidence="1">GHMP kinase</fullName>
    </submittedName>
</protein>
<keyword evidence="1" id="KW-0808">Transferase</keyword>
<dbReference type="InterPro" id="IPR020568">
    <property type="entry name" value="Ribosomal_Su5_D2-typ_SF"/>
</dbReference>
<dbReference type="GO" id="GO:0016301">
    <property type="term" value="F:kinase activity"/>
    <property type="evidence" value="ECO:0007669"/>
    <property type="project" value="UniProtKB-KW"/>
</dbReference>
<dbReference type="NCBIfam" id="NF040656">
    <property type="entry name" value="GHMP_GYDIA"/>
    <property type="match status" value="1"/>
</dbReference>
<gene>
    <name evidence="1" type="ORF">EAH81_14520</name>
</gene>
<dbReference type="RefSeq" id="WP_140508205.1">
    <property type="nucleotide sequence ID" value="NZ_RCZH01000008.1"/>
</dbReference>
<reference evidence="1 2" key="1">
    <citation type="journal article" date="2019" name="Environ. Microbiol.">
        <title>Species interactions and distinct microbial communities in high Arctic permafrost affected cryosols are associated with the CH4 and CO2 gas fluxes.</title>
        <authorList>
            <person name="Altshuler I."/>
            <person name="Hamel J."/>
            <person name="Turney S."/>
            <person name="Magnuson E."/>
            <person name="Levesque R."/>
            <person name="Greer C."/>
            <person name="Whyte L.G."/>
        </authorList>
    </citation>
    <scope>NUCLEOTIDE SEQUENCE [LARGE SCALE GENOMIC DNA]</scope>
    <source>
        <strain evidence="1 2">42</strain>
    </source>
</reference>